<proteinExistence type="predicted"/>
<name>X1IEK4_9ZZZZ</name>
<feature type="non-terminal residue" evidence="1">
    <location>
        <position position="1"/>
    </location>
</feature>
<gene>
    <name evidence="1" type="ORF">S03H2_54567</name>
</gene>
<reference evidence="1" key="1">
    <citation type="journal article" date="2014" name="Front. Microbiol.">
        <title>High frequency of phylogenetically diverse reductive dehalogenase-homologous genes in deep subseafloor sedimentary metagenomes.</title>
        <authorList>
            <person name="Kawai M."/>
            <person name="Futagami T."/>
            <person name="Toyoda A."/>
            <person name="Takaki Y."/>
            <person name="Nishi S."/>
            <person name="Hori S."/>
            <person name="Arai W."/>
            <person name="Tsubouchi T."/>
            <person name="Morono Y."/>
            <person name="Uchiyama I."/>
            <person name="Ito T."/>
            <person name="Fujiyama A."/>
            <person name="Inagaki F."/>
            <person name="Takami H."/>
        </authorList>
    </citation>
    <scope>NUCLEOTIDE SEQUENCE</scope>
    <source>
        <strain evidence="1">Expedition CK06-06</strain>
    </source>
</reference>
<dbReference type="EMBL" id="BARU01034795">
    <property type="protein sequence ID" value="GAH67720.1"/>
    <property type="molecule type" value="Genomic_DNA"/>
</dbReference>
<evidence type="ECO:0000313" key="1">
    <source>
        <dbReference type="EMBL" id="GAH67720.1"/>
    </source>
</evidence>
<sequence>QEVYEELNLTEKILKAPPGTYKLRIQDLSGLDILPVKKEKEPVS</sequence>
<organism evidence="1">
    <name type="scientific">marine sediment metagenome</name>
    <dbReference type="NCBI Taxonomy" id="412755"/>
    <lineage>
        <taxon>unclassified sequences</taxon>
        <taxon>metagenomes</taxon>
        <taxon>ecological metagenomes</taxon>
    </lineage>
</organism>
<accession>X1IEK4</accession>
<comment type="caution">
    <text evidence="1">The sequence shown here is derived from an EMBL/GenBank/DDBJ whole genome shotgun (WGS) entry which is preliminary data.</text>
</comment>
<dbReference type="AlphaFoldDB" id="X1IEK4"/>
<protein>
    <submittedName>
        <fullName evidence="1">Uncharacterized protein</fullName>
    </submittedName>
</protein>